<dbReference type="Pfam" id="PF00440">
    <property type="entry name" value="TetR_N"/>
    <property type="match status" value="1"/>
</dbReference>
<evidence type="ECO:0000256" key="4">
    <source>
        <dbReference type="PROSITE-ProRule" id="PRU00335"/>
    </source>
</evidence>
<evidence type="ECO:0000313" key="7">
    <source>
        <dbReference type="Proteomes" id="UP001500620"/>
    </source>
</evidence>
<dbReference type="PANTHER" id="PTHR47506:SF1">
    <property type="entry name" value="HTH-TYPE TRANSCRIPTIONAL REGULATOR YJDC"/>
    <property type="match status" value="1"/>
</dbReference>
<accession>A0ABP8D834</accession>
<protein>
    <submittedName>
        <fullName evidence="6">TetR/AcrR family transcriptional regulator</fullName>
    </submittedName>
</protein>
<keyword evidence="7" id="KW-1185">Reference proteome</keyword>
<feature type="domain" description="HTH tetR-type" evidence="5">
    <location>
        <begin position="12"/>
        <end position="72"/>
    </location>
</feature>
<keyword evidence="2 4" id="KW-0238">DNA-binding</keyword>
<proteinExistence type="predicted"/>
<evidence type="ECO:0000256" key="2">
    <source>
        <dbReference type="ARBA" id="ARBA00023125"/>
    </source>
</evidence>
<keyword evidence="3" id="KW-0804">Transcription</keyword>
<dbReference type="PANTHER" id="PTHR47506">
    <property type="entry name" value="TRANSCRIPTIONAL REGULATORY PROTEIN"/>
    <property type="match status" value="1"/>
</dbReference>
<dbReference type="SUPFAM" id="SSF48498">
    <property type="entry name" value="Tetracyclin repressor-like, C-terminal domain"/>
    <property type="match status" value="1"/>
</dbReference>
<evidence type="ECO:0000259" key="5">
    <source>
        <dbReference type="PROSITE" id="PS50977"/>
    </source>
</evidence>
<dbReference type="InterPro" id="IPR009057">
    <property type="entry name" value="Homeodomain-like_sf"/>
</dbReference>
<evidence type="ECO:0000256" key="3">
    <source>
        <dbReference type="ARBA" id="ARBA00023163"/>
    </source>
</evidence>
<evidence type="ECO:0000256" key="1">
    <source>
        <dbReference type="ARBA" id="ARBA00023015"/>
    </source>
</evidence>
<gene>
    <name evidence="6" type="ORF">GCM10022255_034850</name>
</gene>
<dbReference type="EMBL" id="BAABAT010000008">
    <property type="protein sequence ID" value="GAA4249699.1"/>
    <property type="molecule type" value="Genomic_DNA"/>
</dbReference>
<dbReference type="Proteomes" id="UP001500620">
    <property type="component" value="Unassembled WGS sequence"/>
</dbReference>
<dbReference type="InterPro" id="IPR001647">
    <property type="entry name" value="HTH_TetR"/>
</dbReference>
<dbReference type="RefSeq" id="WP_345127937.1">
    <property type="nucleotide sequence ID" value="NZ_BAABAT010000008.1"/>
</dbReference>
<dbReference type="Gene3D" id="1.10.357.10">
    <property type="entry name" value="Tetracycline Repressor, domain 2"/>
    <property type="match status" value="1"/>
</dbReference>
<name>A0ABP8D834_9ACTN</name>
<dbReference type="PRINTS" id="PR00455">
    <property type="entry name" value="HTHTETR"/>
</dbReference>
<comment type="caution">
    <text evidence="6">The sequence shown here is derived from an EMBL/GenBank/DDBJ whole genome shotgun (WGS) entry which is preliminary data.</text>
</comment>
<dbReference type="PROSITE" id="PS50977">
    <property type="entry name" value="HTH_TETR_2"/>
    <property type="match status" value="1"/>
</dbReference>
<organism evidence="6 7">
    <name type="scientific">Dactylosporangium darangshiense</name>
    <dbReference type="NCBI Taxonomy" id="579108"/>
    <lineage>
        <taxon>Bacteria</taxon>
        <taxon>Bacillati</taxon>
        <taxon>Actinomycetota</taxon>
        <taxon>Actinomycetes</taxon>
        <taxon>Micromonosporales</taxon>
        <taxon>Micromonosporaceae</taxon>
        <taxon>Dactylosporangium</taxon>
    </lineage>
</organism>
<keyword evidence="1" id="KW-0805">Transcription regulation</keyword>
<evidence type="ECO:0000313" key="6">
    <source>
        <dbReference type="EMBL" id="GAA4249699.1"/>
    </source>
</evidence>
<feature type="DNA-binding region" description="H-T-H motif" evidence="4">
    <location>
        <begin position="35"/>
        <end position="54"/>
    </location>
</feature>
<dbReference type="SUPFAM" id="SSF46689">
    <property type="entry name" value="Homeodomain-like"/>
    <property type="match status" value="1"/>
</dbReference>
<dbReference type="InterPro" id="IPR036271">
    <property type="entry name" value="Tet_transcr_reg_TetR-rel_C_sf"/>
</dbReference>
<reference evidence="7" key="1">
    <citation type="journal article" date="2019" name="Int. J. Syst. Evol. Microbiol.">
        <title>The Global Catalogue of Microorganisms (GCM) 10K type strain sequencing project: providing services to taxonomists for standard genome sequencing and annotation.</title>
        <authorList>
            <consortium name="The Broad Institute Genomics Platform"/>
            <consortium name="The Broad Institute Genome Sequencing Center for Infectious Disease"/>
            <person name="Wu L."/>
            <person name="Ma J."/>
        </authorList>
    </citation>
    <scope>NUCLEOTIDE SEQUENCE [LARGE SCALE GENOMIC DNA]</scope>
    <source>
        <strain evidence="7">JCM 17441</strain>
    </source>
</reference>
<sequence>MPVAKGAALDPAQTRTALLDAATRLFYERGLDGIGIADLCAAVGSSKETLYRHFGSKDGLVQAVLERRSDRVTNWLRSAAEDAGDDPFARLDAVFAALGTWYAEPGFRGCAILNAAAQRHEDPARTVAVRHLDRRLELLTGIAQAAGAADPAETGRQLLMLVAGATTLADHRGDPTAAEAARGAAHTILRAAAAG</sequence>